<dbReference type="SUPFAM" id="SSF50044">
    <property type="entry name" value="SH3-domain"/>
    <property type="match status" value="1"/>
</dbReference>
<evidence type="ECO:0000313" key="5">
    <source>
        <dbReference type="Proteomes" id="UP001162162"/>
    </source>
</evidence>
<evidence type="ECO:0000313" key="4">
    <source>
        <dbReference type="EMBL" id="KAJ8941428.1"/>
    </source>
</evidence>
<dbReference type="EMBL" id="JAPWTK010000373">
    <property type="protein sequence ID" value="KAJ8941428.1"/>
    <property type="molecule type" value="Genomic_DNA"/>
</dbReference>
<organism evidence="4 5">
    <name type="scientific">Aromia moschata</name>
    <dbReference type="NCBI Taxonomy" id="1265417"/>
    <lineage>
        <taxon>Eukaryota</taxon>
        <taxon>Metazoa</taxon>
        <taxon>Ecdysozoa</taxon>
        <taxon>Arthropoda</taxon>
        <taxon>Hexapoda</taxon>
        <taxon>Insecta</taxon>
        <taxon>Pterygota</taxon>
        <taxon>Neoptera</taxon>
        <taxon>Endopterygota</taxon>
        <taxon>Coleoptera</taxon>
        <taxon>Polyphaga</taxon>
        <taxon>Cucujiformia</taxon>
        <taxon>Chrysomeloidea</taxon>
        <taxon>Cerambycidae</taxon>
        <taxon>Cerambycinae</taxon>
        <taxon>Callichromatini</taxon>
        <taxon>Aromia</taxon>
    </lineage>
</organism>
<keyword evidence="1 2" id="KW-0728">SH3 domain</keyword>
<dbReference type="InterPro" id="IPR001452">
    <property type="entry name" value="SH3_domain"/>
</dbReference>
<evidence type="ECO:0000256" key="1">
    <source>
        <dbReference type="ARBA" id="ARBA00022443"/>
    </source>
</evidence>
<dbReference type="AlphaFoldDB" id="A0AAV8XS59"/>
<dbReference type="Proteomes" id="UP001162162">
    <property type="component" value="Unassembled WGS sequence"/>
</dbReference>
<dbReference type="Gene3D" id="2.30.30.40">
    <property type="entry name" value="SH3 Domains"/>
    <property type="match status" value="1"/>
</dbReference>
<evidence type="ECO:0000259" key="3">
    <source>
        <dbReference type="PROSITE" id="PS50002"/>
    </source>
</evidence>
<dbReference type="SMART" id="SM00326">
    <property type="entry name" value="SH3"/>
    <property type="match status" value="1"/>
</dbReference>
<dbReference type="InterPro" id="IPR036028">
    <property type="entry name" value="SH3-like_dom_sf"/>
</dbReference>
<comment type="caution">
    <text evidence="4">The sequence shown here is derived from an EMBL/GenBank/DDBJ whole genome shotgun (WGS) entry which is preliminary data.</text>
</comment>
<dbReference type="Pfam" id="PF07653">
    <property type="entry name" value="SH3_2"/>
    <property type="match status" value="1"/>
</dbReference>
<proteinExistence type="predicted"/>
<keyword evidence="5" id="KW-1185">Reference proteome</keyword>
<accession>A0AAV8XS59</accession>
<reference evidence="4" key="1">
    <citation type="journal article" date="2023" name="Insect Mol. Biol.">
        <title>Genome sequencing provides insights into the evolution of gene families encoding plant cell wall-degrading enzymes in longhorned beetles.</title>
        <authorList>
            <person name="Shin N.R."/>
            <person name="Okamura Y."/>
            <person name="Kirsch R."/>
            <person name="Pauchet Y."/>
        </authorList>
    </citation>
    <scope>NUCLEOTIDE SEQUENCE</scope>
    <source>
        <strain evidence="4">AMC_N1</strain>
    </source>
</reference>
<sequence>MGDYALYQAIKSFKPSLEDELEFQKGDVFQISVESPFATSQTRRPGWLFAYNRRTRAVGYVQVECVKLLGSGWQNNTSPISLWCGSLKQQTG</sequence>
<dbReference type="PROSITE" id="PS50002">
    <property type="entry name" value="SH3"/>
    <property type="match status" value="1"/>
</dbReference>
<evidence type="ECO:0000256" key="2">
    <source>
        <dbReference type="PROSITE-ProRule" id="PRU00192"/>
    </source>
</evidence>
<name>A0AAV8XS59_9CUCU</name>
<feature type="domain" description="SH3" evidence="3">
    <location>
        <begin position="2"/>
        <end position="71"/>
    </location>
</feature>
<gene>
    <name evidence="4" type="ORF">NQ318_016060</name>
</gene>
<protein>
    <recommendedName>
        <fullName evidence="3">SH3 domain-containing protein</fullName>
    </recommendedName>
</protein>